<dbReference type="SUPFAM" id="SSF52540">
    <property type="entry name" value="P-loop containing nucleoside triphosphate hydrolases"/>
    <property type="match status" value="1"/>
</dbReference>
<organism evidence="2 3">
    <name type="scientific">Stackebrandtia albiflava</name>
    <dbReference type="NCBI Taxonomy" id="406432"/>
    <lineage>
        <taxon>Bacteria</taxon>
        <taxon>Bacillati</taxon>
        <taxon>Actinomycetota</taxon>
        <taxon>Actinomycetes</taxon>
        <taxon>Glycomycetales</taxon>
        <taxon>Glycomycetaceae</taxon>
        <taxon>Stackebrandtia</taxon>
    </lineage>
</organism>
<reference evidence="2 3" key="1">
    <citation type="journal article" date="2013" name="Stand. Genomic Sci.">
        <title>Genomic Encyclopedia of Type Strains, Phase I: The one thousand microbial genomes (KMG-I) project.</title>
        <authorList>
            <person name="Kyrpides N.C."/>
            <person name="Woyke T."/>
            <person name="Eisen J.A."/>
            <person name="Garrity G."/>
            <person name="Lilburn T.G."/>
            <person name="Beck B.J."/>
            <person name="Whitman W.B."/>
            <person name="Hugenholtz P."/>
            <person name="Klenk H.P."/>
        </authorList>
    </citation>
    <scope>NUCLEOTIDE SEQUENCE [LARGE SCALE GENOMIC DNA]</scope>
    <source>
        <strain evidence="2 3">DSM 45044</strain>
    </source>
</reference>
<dbReference type="Proteomes" id="UP000321617">
    <property type="component" value="Unassembled WGS sequence"/>
</dbReference>
<dbReference type="InterPro" id="IPR003959">
    <property type="entry name" value="ATPase_AAA_core"/>
</dbReference>
<accession>A0A562URC9</accession>
<evidence type="ECO:0000259" key="1">
    <source>
        <dbReference type="Pfam" id="PF13304"/>
    </source>
</evidence>
<dbReference type="EMBL" id="VLLL01000008">
    <property type="protein sequence ID" value="TWJ08185.1"/>
    <property type="molecule type" value="Genomic_DNA"/>
</dbReference>
<dbReference type="Pfam" id="PF13304">
    <property type="entry name" value="AAA_21"/>
    <property type="match status" value="1"/>
</dbReference>
<dbReference type="InterPro" id="IPR014555">
    <property type="entry name" value="RecF-like"/>
</dbReference>
<protein>
    <submittedName>
        <fullName evidence="2">Putative ATPase</fullName>
    </submittedName>
</protein>
<name>A0A562URC9_9ACTN</name>
<dbReference type="RefSeq" id="WP_147142440.1">
    <property type="nucleotide sequence ID" value="NZ_BAABIJ010000004.1"/>
</dbReference>
<dbReference type="AlphaFoldDB" id="A0A562URC9"/>
<dbReference type="PANTHER" id="PTHR40396:SF1">
    <property type="entry name" value="ATPASE AAA-TYPE CORE DOMAIN-CONTAINING PROTEIN"/>
    <property type="match status" value="1"/>
</dbReference>
<proteinExistence type="predicted"/>
<evidence type="ECO:0000313" key="2">
    <source>
        <dbReference type="EMBL" id="TWJ08185.1"/>
    </source>
</evidence>
<keyword evidence="3" id="KW-1185">Reference proteome</keyword>
<gene>
    <name evidence="2" type="ORF">LX16_4406</name>
</gene>
<sequence length="400" mass="43783">MRPRLQQLHVENFRSLRDVTVELGGLNVLVGPNGAGKSNVLQVLAFLGRIAESDLPAALDDIWPKVMFGSAERSDDALAVSVTGTWTGGDEGDDYRLRIGRIGEDGWHRTELFHFADSDLPMKMLVSHDNLVVGPTDGSLTEPARSSRHSIQLGVDEQTSALALIPRLTMEFGGREVTALAQFLQRIRFIDSDITNLRQTGGHSRYRPKSAVRLADDAGNLAAYLLMLHDMHPDGFADLQADAVSVLPQLESIDFEFPSGPAREAIVVLHETGLRRPIELADASLGTIRLIALLAALHDPTPPPLTCIEEIEFGLHPQALELLVERLREASERTQLIVATHSPTFVDRLRPDEIIVCERRDDGSSAIPAISTEQIREIVAASEDEPLGRLWFSGALGGDI</sequence>
<dbReference type="OrthoDB" id="104167at2"/>
<dbReference type="GO" id="GO:0016887">
    <property type="term" value="F:ATP hydrolysis activity"/>
    <property type="evidence" value="ECO:0007669"/>
    <property type="project" value="InterPro"/>
</dbReference>
<dbReference type="PIRSF" id="PIRSF029347">
    <property type="entry name" value="RecF"/>
    <property type="match status" value="1"/>
</dbReference>
<feature type="domain" description="ATPase AAA-type core" evidence="1">
    <location>
        <begin position="26"/>
        <end position="347"/>
    </location>
</feature>
<dbReference type="InterPro" id="IPR027417">
    <property type="entry name" value="P-loop_NTPase"/>
</dbReference>
<dbReference type="Gene3D" id="3.40.50.300">
    <property type="entry name" value="P-loop containing nucleotide triphosphate hydrolases"/>
    <property type="match status" value="2"/>
</dbReference>
<dbReference type="GO" id="GO:0005524">
    <property type="term" value="F:ATP binding"/>
    <property type="evidence" value="ECO:0007669"/>
    <property type="project" value="InterPro"/>
</dbReference>
<evidence type="ECO:0000313" key="3">
    <source>
        <dbReference type="Proteomes" id="UP000321617"/>
    </source>
</evidence>
<dbReference type="PANTHER" id="PTHR40396">
    <property type="entry name" value="ATPASE-LIKE PROTEIN"/>
    <property type="match status" value="1"/>
</dbReference>
<comment type="caution">
    <text evidence="2">The sequence shown here is derived from an EMBL/GenBank/DDBJ whole genome shotgun (WGS) entry which is preliminary data.</text>
</comment>